<dbReference type="Proteomes" id="UP000586095">
    <property type="component" value="Unassembled WGS sequence"/>
</dbReference>
<dbReference type="RefSeq" id="WP_185987525.1">
    <property type="nucleotide sequence ID" value="NZ_BAAALZ010000001.1"/>
</dbReference>
<dbReference type="PANTHER" id="PTHR11019">
    <property type="entry name" value="HTH-TYPE TRANSCRIPTIONAL REGULATOR NIMR"/>
    <property type="match status" value="1"/>
</dbReference>
<evidence type="ECO:0000256" key="1">
    <source>
        <dbReference type="ARBA" id="ARBA00023015"/>
    </source>
</evidence>
<keyword evidence="3" id="KW-0804">Transcription</keyword>
<protein>
    <submittedName>
        <fullName evidence="5">AraC-like DNA-binding protein</fullName>
    </submittedName>
</protein>
<comment type="caution">
    <text evidence="5">The sequence shown here is derived from an EMBL/GenBank/DDBJ whole genome shotgun (WGS) entry which is preliminary data.</text>
</comment>
<name>A0A852RLZ5_9MICO</name>
<dbReference type="InterPro" id="IPR003313">
    <property type="entry name" value="AraC-bd"/>
</dbReference>
<gene>
    <name evidence="5" type="ORF">BJ960_002485</name>
</gene>
<evidence type="ECO:0000259" key="4">
    <source>
        <dbReference type="PROSITE" id="PS01124"/>
    </source>
</evidence>
<evidence type="ECO:0000313" key="6">
    <source>
        <dbReference type="Proteomes" id="UP000586095"/>
    </source>
</evidence>
<dbReference type="Pfam" id="PF02311">
    <property type="entry name" value="AraC_binding"/>
    <property type="match status" value="1"/>
</dbReference>
<dbReference type="GO" id="GO:0003700">
    <property type="term" value="F:DNA-binding transcription factor activity"/>
    <property type="evidence" value="ECO:0007669"/>
    <property type="project" value="InterPro"/>
</dbReference>
<organism evidence="5 6">
    <name type="scientific">Leucobacter aridicollis</name>
    <dbReference type="NCBI Taxonomy" id="283878"/>
    <lineage>
        <taxon>Bacteria</taxon>
        <taxon>Bacillati</taxon>
        <taxon>Actinomycetota</taxon>
        <taxon>Actinomycetes</taxon>
        <taxon>Micrococcales</taxon>
        <taxon>Microbacteriaceae</taxon>
        <taxon>Leucobacter</taxon>
    </lineage>
</organism>
<keyword evidence="2 5" id="KW-0238">DNA-binding</keyword>
<evidence type="ECO:0000313" key="5">
    <source>
        <dbReference type="EMBL" id="NYD27682.1"/>
    </source>
</evidence>
<dbReference type="AlphaFoldDB" id="A0A852RLZ5"/>
<evidence type="ECO:0000256" key="3">
    <source>
        <dbReference type="ARBA" id="ARBA00023163"/>
    </source>
</evidence>
<dbReference type="SUPFAM" id="SSF51182">
    <property type="entry name" value="RmlC-like cupins"/>
    <property type="match status" value="1"/>
</dbReference>
<dbReference type="EMBL" id="JACCBD010000001">
    <property type="protein sequence ID" value="NYD27682.1"/>
    <property type="molecule type" value="Genomic_DNA"/>
</dbReference>
<dbReference type="PROSITE" id="PS01124">
    <property type="entry name" value="HTH_ARAC_FAMILY_2"/>
    <property type="match status" value="1"/>
</dbReference>
<dbReference type="Pfam" id="PF12833">
    <property type="entry name" value="HTH_18"/>
    <property type="match status" value="1"/>
</dbReference>
<dbReference type="CDD" id="cd06124">
    <property type="entry name" value="cupin_NimR-like_N"/>
    <property type="match status" value="1"/>
</dbReference>
<feature type="domain" description="HTH araC/xylS-type" evidence="4">
    <location>
        <begin position="185"/>
        <end position="261"/>
    </location>
</feature>
<dbReference type="Gene3D" id="1.10.10.60">
    <property type="entry name" value="Homeodomain-like"/>
    <property type="match status" value="2"/>
</dbReference>
<evidence type="ECO:0000256" key="2">
    <source>
        <dbReference type="ARBA" id="ARBA00023125"/>
    </source>
</evidence>
<dbReference type="InterPro" id="IPR014710">
    <property type="entry name" value="RmlC-like_jellyroll"/>
</dbReference>
<dbReference type="GO" id="GO:0043565">
    <property type="term" value="F:sequence-specific DNA binding"/>
    <property type="evidence" value="ECO:0007669"/>
    <property type="project" value="InterPro"/>
</dbReference>
<dbReference type="InterPro" id="IPR009057">
    <property type="entry name" value="Homeodomain-like_sf"/>
</dbReference>
<keyword evidence="1" id="KW-0805">Transcription regulation</keyword>
<reference evidence="5 6" key="1">
    <citation type="submission" date="2020-07" db="EMBL/GenBank/DDBJ databases">
        <title>Sequencing the genomes of 1000 actinobacteria strains.</title>
        <authorList>
            <person name="Klenk H.-P."/>
        </authorList>
    </citation>
    <scope>NUCLEOTIDE SEQUENCE [LARGE SCALE GENOMIC DNA]</scope>
    <source>
        <strain evidence="5 6">DSM 17380</strain>
    </source>
</reference>
<dbReference type="SMART" id="SM00342">
    <property type="entry name" value="HTH_ARAC"/>
    <property type="match status" value="1"/>
</dbReference>
<proteinExistence type="predicted"/>
<dbReference type="InterPro" id="IPR011051">
    <property type="entry name" value="RmlC_Cupin_sf"/>
</dbReference>
<dbReference type="PANTHER" id="PTHR11019:SF159">
    <property type="entry name" value="TRANSCRIPTIONAL REGULATOR-RELATED"/>
    <property type="match status" value="1"/>
</dbReference>
<dbReference type="SUPFAM" id="SSF46689">
    <property type="entry name" value="Homeodomain-like"/>
    <property type="match status" value="1"/>
</dbReference>
<keyword evidence="6" id="KW-1185">Reference proteome</keyword>
<dbReference type="InterPro" id="IPR018060">
    <property type="entry name" value="HTH_AraC"/>
</dbReference>
<accession>A0A852RLZ5</accession>
<sequence>MRNVSLATLDSSARPVLPIATDYPPGHLLDWHEHRRAQLLYAATGTMLVETADGAWTVPGERAVLIPPRTQHRVRMLDVQTSSLYIEPAAVPWWPTRCRAVDVPPLLRELLRAAADLGRTGAEPPGTTGDGDVRAEALLALILIELERVREAPLHLPLPAAPPFAGLCRAYIATPDVAVTNAEWADAANVAERTLSRDFRAATGMSPGAWRARARLLAAIPLLQHQPVAEVSGALGYASPAAFSYAFTSAFGAPPSTLRGRASEKVRIAAAGSA</sequence>
<dbReference type="Gene3D" id="2.60.120.10">
    <property type="entry name" value="Jelly Rolls"/>
    <property type="match status" value="1"/>
</dbReference>